<dbReference type="RefSeq" id="WP_310301743.1">
    <property type="nucleotide sequence ID" value="NZ_BAAAPS010000008.1"/>
</dbReference>
<dbReference type="GO" id="GO:0047129">
    <property type="term" value="F:opine dehydrogenase activity"/>
    <property type="evidence" value="ECO:0007669"/>
    <property type="project" value="UniProtKB-EC"/>
</dbReference>
<accession>A0ABU2BUW6</accession>
<evidence type="ECO:0000259" key="3">
    <source>
        <dbReference type="Pfam" id="PF02317"/>
    </source>
</evidence>
<dbReference type="InterPro" id="IPR051729">
    <property type="entry name" value="Opine/Lysopine_DH"/>
</dbReference>
<dbReference type="Gene3D" id="1.10.1040.10">
    <property type="entry name" value="N-(1-d-carboxylethyl)-l-norvaline Dehydrogenase, domain 2"/>
    <property type="match status" value="1"/>
</dbReference>
<organism evidence="4 5">
    <name type="scientific">Nocardioides marmoribigeumensis</name>
    <dbReference type="NCBI Taxonomy" id="433649"/>
    <lineage>
        <taxon>Bacteria</taxon>
        <taxon>Bacillati</taxon>
        <taxon>Actinomycetota</taxon>
        <taxon>Actinomycetes</taxon>
        <taxon>Propionibacteriales</taxon>
        <taxon>Nocardioidaceae</taxon>
        <taxon>Nocardioides</taxon>
    </lineage>
</organism>
<dbReference type="SUPFAM" id="SSF48179">
    <property type="entry name" value="6-phosphogluconate dehydrogenase C-terminal domain-like"/>
    <property type="match status" value="1"/>
</dbReference>
<dbReference type="InterPro" id="IPR036291">
    <property type="entry name" value="NAD(P)-bd_dom_sf"/>
</dbReference>
<dbReference type="PANTHER" id="PTHR38015">
    <property type="entry name" value="BLR6086 PROTEIN"/>
    <property type="match status" value="1"/>
</dbReference>
<keyword evidence="1 4" id="KW-0560">Oxidoreductase</keyword>
<dbReference type="InterPro" id="IPR013328">
    <property type="entry name" value="6PGD_dom2"/>
</dbReference>
<dbReference type="Gene3D" id="3.40.50.720">
    <property type="entry name" value="NAD(P)-binding Rossmann-like Domain"/>
    <property type="match status" value="1"/>
</dbReference>
<dbReference type="Pfam" id="PF02317">
    <property type="entry name" value="Octopine_DH"/>
    <property type="match status" value="1"/>
</dbReference>
<name>A0ABU2BUW6_9ACTN</name>
<protein>
    <submittedName>
        <fullName evidence="4">Opine dehydrogenase</fullName>
        <ecNumber evidence="4">1.5.1.28</ecNumber>
    </submittedName>
</protein>
<dbReference type="PANTHER" id="PTHR38015:SF1">
    <property type="entry name" value="OPINE DEHYDROGENASE DOMAIN-CONTAINING PROTEIN"/>
    <property type="match status" value="1"/>
</dbReference>
<dbReference type="EMBL" id="JAVDYG010000001">
    <property type="protein sequence ID" value="MDR7362427.1"/>
    <property type="molecule type" value="Genomic_DNA"/>
</dbReference>
<evidence type="ECO:0000313" key="5">
    <source>
        <dbReference type="Proteomes" id="UP001183648"/>
    </source>
</evidence>
<keyword evidence="5" id="KW-1185">Reference proteome</keyword>
<proteinExistence type="predicted"/>
<evidence type="ECO:0000256" key="1">
    <source>
        <dbReference type="ARBA" id="ARBA00023002"/>
    </source>
</evidence>
<evidence type="ECO:0000313" key="4">
    <source>
        <dbReference type="EMBL" id="MDR7362427.1"/>
    </source>
</evidence>
<dbReference type="Pfam" id="PF01210">
    <property type="entry name" value="NAD_Gly3P_dh_N"/>
    <property type="match status" value="1"/>
</dbReference>
<feature type="domain" description="Opine dehydrogenase" evidence="3">
    <location>
        <begin position="179"/>
        <end position="324"/>
    </location>
</feature>
<dbReference type="InterPro" id="IPR008927">
    <property type="entry name" value="6-PGluconate_DH-like_C_sf"/>
</dbReference>
<dbReference type="InterPro" id="IPR003421">
    <property type="entry name" value="Opine_DH"/>
</dbReference>
<feature type="domain" description="Glycerol-3-phosphate dehydrogenase NAD-dependent N-terminal" evidence="2">
    <location>
        <begin position="4"/>
        <end position="93"/>
    </location>
</feature>
<dbReference type="SUPFAM" id="SSF51735">
    <property type="entry name" value="NAD(P)-binding Rossmann-fold domains"/>
    <property type="match status" value="1"/>
</dbReference>
<dbReference type="EC" id="1.5.1.28" evidence="4"/>
<comment type="caution">
    <text evidence="4">The sequence shown here is derived from an EMBL/GenBank/DDBJ whole genome shotgun (WGS) entry which is preliminary data.</text>
</comment>
<reference evidence="4 5" key="1">
    <citation type="submission" date="2023-07" db="EMBL/GenBank/DDBJ databases">
        <title>Sequencing the genomes of 1000 actinobacteria strains.</title>
        <authorList>
            <person name="Klenk H.-P."/>
        </authorList>
    </citation>
    <scope>NUCLEOTIDE SEQUENCE [LARGE SCALE GENOMIC DNA]</scope>
    <source>
        <strain evidence="4 5">DSM 19426</strain>
    </source>
</reference>
<sequence>MSVVTVLGGGGGGLSAVVELTQAGHEVRLWNRNERTIAPYLERQVPHAGVLGKGRAEPALVTTDLAAALAGAEVVVVCLPSLAHGRLFDDLAALGLDLPVVLNPGHTGGALHARGVFLERGARLPPLAELSTLTYVARVGSDATVGITGRAARVRAAALPGGSEALDWAQRLFPGADPVPDVLASSLSNVNLVLHPPGAVLGLAWVEATGGDFTFYVEGMTPAVAAVMAALDDERRAVARRFGHDVPSLLQEMAGIGTVEPAAAEVGDLCAAIRGGEANKAIRAPGSTEHRYYREDLYFGLLPFLALAEVGGVDTPAAAALFALGDLAVDAPAEARLDARALGVDGLTADELLAVVRP</sequence>
<gene>
    <name evidence="4" type="ORF">J2S63_001980</name>
</gene>
<dbReference type="Proteomes" id="UP001183648">
    <property type="component" value="Unassembled WGS sequence"/>
</dbReference>
<dbReference type="InterPro" id="IPR011128">
    <property type="entry name" value="G3P_DH_NAD-dep_N"/>
</dbReference>
<evidence type="ECO:0000259" key="2">
    <source>
        <dbReference type="Pfam" id="PF01210"/>
    </source>
</evidence>